<dbReference type="AlphaFoldDB" id="A0A3S3VH86"/>
<evidence type="ECO:0000256" key="1">
    <source>
        <dbReference type="SAM" id="Phobius"/>
    </source>
</evidence>
<keyword evidence="1" id="KW-0472">Membrane</keyword>
<feature type="transmembrane region" description="Helical" evidence="1">
    <location>
        <begin position="17"/>
        <end position="37"/>
    </location>
</feature>
<dbReference type="Pfam" id="PF07331">
    <property type="entry name" value="TctB"/>
    <property type="match status" value="1"/>
</dbReference>
<feature type="transmembrane region" description="Helical" evidence="1">
    <location>
        <begin position="88"/>
        <end position="121"/>
    </location>
</feature>
<feature type="transmembrane region" description="Helical" evidence="1">
    <location>
        <begin position="57"/>
        <end position="76"/>
    </location>
</feature>
<dbReference type="InterPro" id="IPR009936">
    <property type="entry name" value="DUF1468"/>
</dbReference>
<gene>
    <name evidence="3" type="ORF">EPK99_12735</name>
</gene>
<name>A0A3S3VH86_9HYPH</name>
<evidence type="ECO:0000313" key="3">
    <source>
        <dbReference type="EMBL" id="RWX76550.1"/>
    </source>
</evidence>
<feature type="domain" description="DUF1468" evidence="2">
    <location>
        <begin position="21"/>
        <end position="155"/>
    </location>
</feature>
<protein>
    <submittedName>
        <fullName evidence="3">Tripartite tricarboxylate transporter TctB family protein</fullName>
    </submittedName>
</protein>
<dbReference type="Proteomes" id="UP000287687">
    <property type="component" value="Unassembled WGS sequence"/>
</dbReference>
<evidence type="ECO:0000259" key="2">
    <source>
        <dbReference type="Pfam" id="PF07331"/>
    </source>
</evidence>
<evidence type="ECO:0000313" key="4">
    <source>
        <dbReference type="Proteomes" id="UP000287687"/>
    </source>
</evidence>
<dbReference type="RefSeq" id="WP_128443468.1">
    <property type="nucleotide sequence ID" value="NZ_SBIP01000003.1"/>
</dbReference>
<dbReference type="EMBL" id="SBIP01000003">
    <property type="protein sequence ID" value="RWX76550.1"/>
    <property type="molecule type" value="Genomic_DNA"/>
</dbReference>
<accession>A0A3S3VH86</accession>
<comment type="caution">
    <text evidence="3">The sequence shown here is derived from an EMBL/GenBank/DDBJ whole genome shotgun (WGS) entry which is preliminary data.</text>
</comment>
<organism evidence="3 4">
    <name type="scientific">Neorhizobium lilium</name>
    <dbReference type="NCBI Taxonomy" id="2503024"/>
    <lineage>
        <taxon>Bacteria</taxon>
        <taxon>Pseudomonadati</taxon>
        <taxon>Pseudomonadota</taxon>
        <taxon>Alphaproteobacteria</taxon>
        <taxon>Hyphomicrobiales</taxon>
        <taxon>Rhizobiaceae</taxon>
        <taxon>Rhizobium/Agrobacterium group</taxon>
        <taxon>Neorhizobium</taxon>
    </lineage>
</organism>
<keyword evidence="1" id="KW-0812">Transmembrane</keyword>
<reference evidence="3 4" key="1">
    <citation type="submission" date="2019-01" db="EMBL/GenBank/DDBJ databases">
        <title>The draft genome of Rhizobium sp. 24NR.</title>
        <authorList>
            <person name="Liu L."/>
            <person name="Liang L."/>
            <person name="Shi S."/>
            <person name="Xu L."/>
            <person name="Wang X."/>
            <person name="Li L."/>
            <person name="Zhang X."/>
        </authorList>
    </citation>
    <scope>NUCLEOTIDE SEQUENCE [LARGE SCALE GENOMIC DNA]</scope>
    <source>
        <strain evidence="3 4">24NR</strain>
    </source>
</reference>
<sequence length="164" mass="17674">MSVDTPKTNSVQRRPDWAALVIAAILLIVAGVILFDVSRLRDVGGYSQVGPATVPSWIAYGLIGLAIWTIAAAFRGDFPVREKQEVKPVVWIVAGLAAQMLLIRPLGFSIATGVLFVLTAAGFGARRIWISIPIAIVICLGIWWVFDQVLSLSLPAGPLENLLQ</sequence>
<keyword evidence="1" id="KW-1133">Transmembrane helix</keyword>
<keyword evidence="4" id="KW-1185">Reference proteome</keyword>
<proteinExistence type="predicted"/>
<dbReference type="OrthoDB" id="7347328at2"/>
<feature type="transmembrane region" description="Helical" evidence="1">
    <location>
        <begin position="128"/>
        <end position="146"/>
    </location>
</feature>